<dbReference type="Proteomes" id="UP000326759">
    <property type="component" value="Unassembled WGS sequence"/>
</dbReference>
<comment type="caution">
    <text evidence="1">The sequence shown here is derived from an EMBL/GenBank/DDBJ whole genome shotgun (WGS) entry which is preliminary data.</text>
</comment>
<sequence length="89" mass="10589">MSIRDKISRKECWDSTRSLLGMFRPRKHIKGPMHRTKKVVKHFDRKREYLQFKEKIYAVGLIDVTPSCSAINDSLTKRHRRVYRSLVAS</sequence>
<evidence type="ECO:0000313" key="1">
    <source>
        <dbReference type="EMBL" id="KAB7494951.1"/>
    </source>
</evidence>
<gene>
    <name evidence="1" type="ORF">Anas_01601</name>
</gene>
<keyword evidence="2" id="KW-1185">Reference proteome</keyword>
<protein>
    <submittedName>
        <fullName evidence="1">Uncharacterized protein</fullName>
    </submittedName>
</protein>
<evidence type="ECO:0000313" key="2">
    <source>
        <dbReference type="Proteomes" id="UP000326759"/>
    </source>
</evidence>
<proteinExistence type="predicted"/>
<dbReference type="AlphaFoldDB" id="A0A5N5SLK3"/>
<reference evidence="1 2" key="1">
    <citation type="journal article" date="2019" name="PLoS Biol.">
        <title>Sex chromosomes control vertical transmission of feminizing Wolbachia symbionts in an isopod.</title>
        <authorList>
            <person name="Becking T."/>
            <person name="Chebbi M.A."/>
            <person name="Giraud I."/>
            <person name="Moumen B."/>
            <person name="Laverre T."/>
            <person name="Caubet Y."/>
            <person name="Peccoud J."/>
            <person name="Gilbert C."/>
            <person name="Cordaux R."/>
        </authorList>
    </citation>
    <scope>NUCLEOTIDE SEQUENCE [LARGE SCALE GENOMIC DNA]</scope>
    <source>
        <strain evidence="1">ANa2</strain>
        <tissue evidence="1">Whole body excluding digestive tract and cuticle</tissue>
    </source>
</reference>
<accession>A0A5N5SLK3</accession>
<name>A0A5N5SLK3_9CRUS</name>
<dbReference type="EMBL" id="SEYY01023296">
    <property type="protein sequence ID" value="KAB7494951.1"/>
    <property type="molecule type" value="Genomic_DNA"/>
</dbReference>
<organism evidence="1 2">
    <name type="scientific">Armadillidium nasatum</name>
    <dbReference type="NCBI Taxonomy" id="96803"/>
    <lineage>
        <taxon>Eukaryota</taxon>
        <taxon>Metazoa</taxon>
        <taxon>Ecdysozoa</taxon>
        <taxon>Arthropoda</taxon>
        <taxon>Crustacea</taxon>
        <taxon>Multicrustacea</taxon>
        <taxon>Malacostraca</taxon>
        <taxon>Eumalacostraca</taxon>
        <taxon>Peracarida</taxon>
        <taxon>Isopoda</taxon>
        <taxon>Oniscidea</taxon>
        <taxon>Crinocheta</taxon>
        <taxon>Armadillidiidae</taxon>
        <taxon>Armadillidium</taxon>
    </lineage>
</organism>